<organism evidence="1 2">
    <name type="scientific">Candidatus Methanofishera endochildressiae</name>
    <dbReference type="NCBI Taxonomy" id="2738884"/>
    <lineage>
        <taxon>Bacteria</taxon>
        <taxon>Pseudomonadati</taxon>
        <taxon>Pseudomonadota</taxon>
        <taxon>Gammaproteobacteria</taxon>
        <taxon>Candidatus Methanofishera</taxon>
    </lineage>
</organism>
<dbReference type="EMBL" id="JACCHS010000028">
    <property type="protein sequence ID" value="NYT46684.1"/>
    <property type="molecule type" value="Genomic_DNA"/>
</dbReference>
<protein>
    <submittedName>
        <fullName evidence="1">Uncharacterized protein</fullName>
    </submittedName>
</protein>
<proteinExistence type="predicted"/>
<evidence type="ECO:0000313" key="1">
    <source>
        <dbReference type="EMBL" id="NYT46684.1"/>
    </source>
</evidence>
<dbReference type="Proteomes" id="UP000537890">
    <property type="component" value="Unassembled WGS sequence"/>
</dbReference>
<name>A0A7Z0MN89_9GAMM</name>
<accession>A0A7Z0MN89</accession>
<reference evidence="1 2" key="1">
    <citation type="submission" date="2020-05" db="EMBL/GenBank/DDBJ databases">
        <title>Horizontal transmission and recombination maintain forever young bacterial symbiont genomes.</title>
        <authorList>
            <person name="Russell S.L."/>
            <person name="Pepper-Tunick E."/>
            <person name="Svedberg J."/>
            <person name="Byrne A."/>
            <person name="Ruelas Castillo J."/>
            <person name="Vollmers C."/>
            <person name="Beinart R.A."/>
            <person name="Corbett-Detig R."/>
        </authorList>
    </citation>
    <scope>NUCLEOTIDE SEQUENCE [LARGE SCALE GENOMIC DNA]</scope>
    <source>
        <strain evidence="1">4727-3</strain>
    </source>
</reference>
<gene>
    <name evidence="1" type="ORF">H0A75_02490</name>
</gene>
<sequence>MENINTNKIVVLAEITMASLTVGDEIDDADFLARVDRLNTQGYTVMISNYLRYFRLRAYFRRYTNRQLGMILGI</sequence>
<dbReference type="AlphaFoldDB" id="A0A7Z0MN89"/>
<comment type="caution">
    <text evidence="1">The sequence shown here is derived from an EMBL/GenBank/DDBJ whole genome shotgun (WGS) entry which is preliminary data.</text>
</comment>
<evidence type="ECO:0000313" key="2">
    <source>
        <dbReference type="Proteomes" id="UP000537890"/>
    </source>
</evidence>